<evidence type="ECO:0000256" key="1">
    <source>
        <dbReference type="SAM" id="SignalP"/>
    </source>
</evidence>
<sequence>MAAMTFLRPVVVASAVLLALAASVKATCDTTGSACIRSCKTARNGDHQSCDGCHMYVTCSNGGMYNHRPCPAGLMWNDNKKRCDWKSRTCKCIVFPKGPAVDGQWSEWDPWDTCSVTCGGGTGVANADCSQCICDLDVVEGRVIDRATDLGLADVNIYTVGREWSPAAVTGSDGRFSITDVCSTGLRLTARKGGYESALNEYGVQTGSSVVIVMYTLEKPTFTKEPLSTAGFKDGDLVAADGGSVYEITNLEKDDEGQFACRAASLGGKVFSRLASLVVKGP</sequence>
<proteinExistence type="predicted"/>
<keyword evidence="1" id="KW-0732">Signal</keyword>
<dbReference type="SMART" id="SM00494">
    <property type="entry name" value="ChtBD2"/>
    <property type="match status" value="1"/>
</dbReference>
<dbReference type="AlphaFoldDB" id="A0AAD9N8T0"/>
<dbReference type="InterPro" id="IPR008969">
    <property type="entry name" value="CarboxyPept-like_regulatory"/>
</dbReference>
<dbReference type="SUPFAM" id="SSF49464">
    <property type="entry name" value="Carboxypeptidase regulatory domain-like"/>
    <property type="match status" value="1"/>
</dbReference>
<evidence type="ECO:0000313" key="4">
    <source>
        <dbReference type="Proteomes" id="UP001209878"/>
    </source>
</evidence>
<dbReference type="InterPro" id="IPR036508">
    <property type="entry name" value="Chitin-bd_dom_sf"/>
</dbReference>
<comment type="caution">
    <text evidence="3">The sequence shown here is derived from an EMBL/GenBank/DDBJ whole genome shotgun (WGS) entry which is preliminary data.</text>
</comment>
<evidence type="ECO:0000259" key="2">
    <source>
        <dbReference type="PROSITE" id="PS50940"/>
    </source>
</evidence>
<dbReference type="EMBL" id="JAODUO010001732">
    <property type="protein sequence ID" value="KAK2159251.1"/>
    <property type="molecule type" value="Genomic_DNA"/>
</dbReference>
<dbReference type="GO" id="GO:0005576">
    <property type="term" value="C:extracellular region"/>
    <property type="evidence" value="ECO:0007669"/>
    <property type="project" value="InterPro"/>
</dbReference>
<feature type="chain" id="PRO_5042294841" description="Chitin-binding type-2 domain-containing protein" evidence="1">
    <location>
        <begin position="27"/>
        <end position="282"/>
    </location>
</feature>
<dbReference type="GO" id="GO:0008061">
    <property type="term" value="F:chitin binding"/>
    <property type="evidence" value="ECO:0007669"/>
    <property type="project" value="InterPro"/>
</dbReference>
<dbReference type="SUPFAM" id="SSF57625">
    <property type="entry name" value="Invertebrate chitin-binding proteins"/>
    <property type="match status" value="1"/>
</dbReference>
<dbReference type="Pfam" id="PF01607">
    <property type="entry name" value="CBM_14"/>
    <property type="match status" value="1"/>
</dbReference>
<dbReference type="Gene3D" id="2.20.100.10">
    <property type="entry name" value="Thrombospondin type-1 (TSP1) repeat"/>
    <property type="match status" value="1"/>
</dbReference>
<name>A0AAD9N8T0_RIDPI</name>
<accession>A0AAD9N8T0</accession>
<dbReference type="SUPFAM" id="SSF82895">
    <property type="entry name" value="TSP-1 type 1 repeat"/>
    <property type="match status" value="1"/>
</dbReference>
<dbReference type="PROSITE" id="PS50092">
    <property type="entry name" value="TSP1"/>
    <property type="match status" value="1"/>
</dbReference>
<dbReference type="PROSITE" id="PS50940">
    <property type="entry name" value="CHIT_BIND_II"/>
    <property type="match status" value="1"/>
</dbReference>
<protein>
    <recommendedName>
        <fullName evidence="2">Chitin-binding type-2 domain-containing protein</fullName>
    </recommendedName>
</protein>
<keyword evidence="4" id="KW-1185">Reference proteome</keyword>
<evidence type="ECO:0000313" key="3">
    <source>
        <dbReference type="EMBL" id="KAK2159251.1"/>
    </source>
</evidence>
<dbReference type="InterPro" id="IPR036383">
    <property type="entry name" value="TSP1_rpt_sf"/>
</dbReference>
<feature type="domain" description="Chitin-binding type-2" evidence="2">
    <location>
        <begin position="36"/>
        <end position="90"/>
    </location>
</feature>
<dbReference type="Proteomes" id="UP001209878">
    <property type="component" value="Unassembled WGS sequence"/>
</dbReference>
<gene>
    <name evidence="3" type="ORF">NP493_1732g00011</name>
</gene>
<reference evidence="3" key="1">
    <citation type="journal article" date="2023" name="Mol. Biol. Evol.">
        <title>Third-Generation Sequencing Reveals the Adaptive Role of the Epigenome in Three Deep-Sea Polychaetes.</title>
        <authorList>
            <person name="Perez M."/>
            <person name="Aroh O."/>
            <person name="Sun Y."/>
            <person name="Lan Y."/>
            <person name="Juniper S.K."/>
            <person name="Young C.R."/>
            <person name="Angers B."/>
            <person name="Qian P.Y."/>
        </authorList>
    </citation>
    <scope>NUCLEOTIDE SEQUENCE</scope>
    <source>
        <strain evidence="3">R07B-5</strain>
    </source>
</reference>
<dbReference type="InterPro" id="IPR002557">
    <property type="entry name" value="Chitin-bd_dom"/>
</dbReference>
<organism evidence="3 4">
    <name type="scientific">Ridgeia piscesae</name>
    <name type="common">Tubeworm</name>
    <dbReference type="NCBI Taxonomy" id="27915"/>
    <lineage>
        <taxon>Eukaryota</taxon>
        <taxon>Metazoa</taxon>
        <taxon>Spiralia</taxon>
        <taxon>Lophotrochozoa</taxon>
        <taxon>Annelida</taxon>
        <taxon>Polychaeta</taxon>
        <taxon>Sedentaria</taxon>
        <taxon>Canalipalpata</taxon>
        <taxon>Sabellida</taxon>
        <taxon>Siboglinidae</taxon>
        <taxon>Ridgeia</taxon>
    </lineage>
</organism>
<feature type="signal peptide" evidence="1">
    <location>
        <begin position="1"/>
        <end position="26"/>
    </location>
</feature>
<dbReference type="Gene3D" id="2.170.140.10">
    <property type="entry name" value="Chitin binding domain"/>
    <property type="match status" value="1"/>
</dbReference>
<dbReference type="InterPro" id="IPR000884">
    <property type="entry name" value="TSP1_rpt"/>
</dbReference>
<dbReference type="Gene3D" id="2.60.40.1120">
    <property type="entry name" value="Carboxypeptidase-like, regulatory domain"/>
    <property type="match status" value="1"/>
</dbReference>